<sequence length="176" mass="20220">MSEDNRLSFSWIIIFSYIFIIFLELLYLFFKIGVTISAKIKKILTQRQRSKVIPSTSLKDISLTQKRLAQSIALESKMAKQVSDLNLKNIISQEALNKVADGNTVFSTPLTTQRKKRNFSIDKLTEYPSPSIQNASQIPIEVASNQNLQSKSKRTRNYKQQILFNLSNFKIQINDN</sequence>
<dbReference type="InParanoid" id="I7MH39"/>
<evidence type="ECO:0000313" key="3">
    <source>
        <dbReference type="Proteomes" id="UP000009168"/>
    </source>
</evidence>
<keyword evidence="3" id="KW-1185">Reference proteome</keyword>
<accession>I7MH39</accession>
<name>I7MH39_TETTS</name>
<feature type="transmembrane region" description="Helical" evidence="1">
    <location>
        <begin position="12"/>
        <end position="30"/>
    </location>
</feature>
<dbReference type="EMBL" id="GG662527">
    <property type="protein sequence ID" value="EAS02600.2"/>
    <property type="molecule type" value="Genomic_DNA"/>
</dbReference>
<proteinExistence type="predicted"/>
<keyword evidence="1" id="KW-1133">Transmembrane helix</keyword>
<keyword evidence="1 2" id="KW-0812">Transmembrane</keyword>
<organism evidence="2 3">
    <name type="scientific">Tetrahymena thermophila (strain SB210)</name>
    <dbReference type="NCBI Taxonomy" id="312017"/>
    <lineage>
        <taxon>Eukaryota</taxon>
        <taxon>Sar</taxon>
        <taxon>Alveolata</taxon>
        <taxon>Ciliophora</taxon>
        <taxon>Intramacronucleata</taxon>
        <taxon>Oligohymenophorea</taxon>
        <taxon>Hymenostomatida</taxon>
        <taxon>Tetrahymenina</taxon>
        <taxon>Tetrahymenidae</taxon>
        <taxon>Tetrahymena</taxon>
    </lineage>
</organism>
<evidence type="ECO:0000313" key="2">
    <source>
        <dbReference type="EMBL" id="EAS02600.2"/>
    </source>
</evidence>
<protein>
    <submittedName>
        <fullName evidence="2">Transmembrane protein, putative</fullName>
    </submittedName>
</protein>
<dbReference type="KEGG" id="tet:TTHERM_00578440"/>
<dbReference type="GeneID" id="7838907"/>
<keyword evidence="1" id="KW-0472">Membrane</keyword>
<reference evidence="3" key="1">
    <citation type="journal article" date="2006" name="PLoS Biol.">
        <title>Macronuclear genome sequence of the ciliate Tetrahymena thermophila, a model eukaryote.</title>
        <authorList>
            <person name="Eisen J.A."/>
            <person name="Coyne R.S."/>
            <person name="Wu M."/>
            <person name="Wu D."/>
            <person name="Thiagarajan M."/>
            <person name="Wortman J.R."/>
            <person name="Badger J.H."/>
            <person name="Ren Q."/>
            <person name="Amedeo P."/>
            <person name="Jones K.M."/>
            <person name="Tallon L.J."/>
            <person name="Delcher A.L."/>
            <person name="Salzberg S.L."/>
            <person name="Silva J.C."/>
            <person name="Haas B.J."/>
            <person name="Majoros W.H."/>
            <person name="Farzad M."/>
            <person name="Carlton J.M."/>
            <person name="Smith R.K. Jr."/>
            <person name="Garg J."/>
            <person name="Pearlman R.E."/>
            <person name="Karrer K.M."/>
            <person name="Sun L."/>
            <person name="Manning G."/>
            <person name="Elde N.C."/>
            <person name="Turkewitz A.P."/>
            <person name="Asai D.J."/>
            <person name="Wilkes D.E."/>
            <person name="Wang Y."/>
            <person name="Cai H."/>
            <person name="Collins K."/>
            <person name="Stewart B.A."/>
            <person name="Lee S.R."/>
            <person name="Wilamowska K."/>
            <person name="Weinberg Z."/>
            <person name="Ruzzo W.L."/>
            <person name="Wloga D."/>
            <person name="Gaertig J."/>
            <person name="Frankel J."/>
            <person name="Tsao C.-C."/>
            <person name="Gorovsky M.A."/>
            <person name="Keeling P.J."/>
            <person name="Waller R.F."/>
            <person name="Patron N.J."/>
            <person name="Cherry J.M."/>
            <person name="Stover N.A."/>
            <person name="Krieger C.J."/>
            <person name="del Toro C."/>
            <person name="Ryder H.F."/>
            <person name="Williamson S.C."/>
            <person name="Barbeau R.A."/>
            <person name="Hamilton E.P."/>
            <person name="Orias E."/>
        </authorList>
    </citation>
    <scope>NUCLEOTIDE SEQUENCE [LARGE SCALE GENOMIC DNA]</scope>
    <source>
        <strain evidence="3">SB210</strain>
    </source>
</reference>
<gene>
    <name evidence="2" type="ORF">TTHERM_00578440</name>
</gene>
<dbReference type="Proteomes" id="UP000009168">
    <property type="component" value="Unassembled WGS sequence"/>
</dbReference>
<evidence type="ECO:0000256" key="1">
    <source>
        <dbReference type="SAM" id="Phobius"/>
    </source>
</evidence>
<dbReference type="AlphaFoldDB" id="I7MH39"/>
<dbReference type="RefSeq" id="XP_001022845.2">
    <property type="nucleotide sequence ID" value="XM_001022845.2"/>
</dbReference>